<protein>
    <submittedName>
        <fullName evidence="1">HAD-IA family hydrolase</fullName>
    </submittedName>
</protein>
<dbReference type="InterPro" id="IPR023214">
    <property type="entry name" value="HAD_sf"/>
</dbReference>
<organism evidence="1 2">
    <name type="scientific">Aquimarina hainanensis</name>
    <dbReference type="NCBI Taxonomy" id="1578017"/>
    <lineage>
        <taxon>Bacteria</taxon>
        <taxon>Pseudomonadati</taxon>
        <taxon>Bacteroidota</taxon>
        <taxon>Flavobacteriia</taxon>
        <taxon>Flavobacteriales</taxon>
        <taxon>Flavobacteriaceae</taxon>
        <taxon>Aquimarina</taxon>
    </lineage>
</organism>
<dbReference type="Gene3D" id="1.10.150.240">
    <property type="entry name" value="Putative phosphatase, domain 2"/>
    <property type="match status" value="1"/>
</dbReference>
<dbReference type="Proteomes" id="UP001597459">
    <property type="component" value="Unassembled WGS sequence"/>
</dbReference>
<dbReference type="NCBIfam" id="TIGR01509">
    <property type="entry name" value="HAD-SF-IA-v3"/>
    <property type="match status" value="1"/>
</dbReference>
<accession>A0ABW5N7A3</accession>
<dbReference type="SFLD" id="SFLDS00003">
    <property type="entry name" value="Haloacid_Dehalogenase"/>
    <property type="match status" value="1"/>
</dbReference>
<gene>
    <name evidence="1" type="ORF">ACFSTE_11275</name>
</gene>
<proteinExistence type="predicted"/>
<dbReference type="InterPro" id="IPR036412">
    <property type="entry name" value="HAD-like_sf"/>
</dbReference>
<sequence length="226" mass="25524">MKTPIKALLLDFGSVISKSLFERQNIIEEKLQLPKGVLTWKGPFDPSSDPLWMSMQRDEITERDYWGTRAQEIGALIGKKNWSMLDLLKSMGEKTDYSEILRPQALQVIDIVKKSGGKVGILSNEIELFTGKEFVDNLPFLKDLDSFYDATHNAILKPNPKAYEIALNTLQLHANEVLFVDDQLRNIVGAMKSGLKTLHFDITQPDACYQYVLHVLGINSLIATNN</sequence>
<evidence type="ECO:0000313" key="2">
    <source>
        <dbReference type="Proteomes" id="UP001597459"/>
    </source>
</evidence>
<dbReference type="GO" id="GO:0016787">
    <property type="term" value="F:hydrolase activity"/>
    <property type="evidence" value="ECO:0007669"/>
    <property type="project" value="UniProtKB-KW"/>
</dbReference>
<name>A0ABW5N7A3_9FLAO</name>
<dbReference type="PANTHER" id="PTHR47829">
    <property type="entry name" value="HYDROLASE, PUTATIVE (AFU_ORTHOLOGUE AFUA_1G12880)-RELATED"/>
    <property type="match status" value="1"/>
</dbReference>
<dbReference type="PANTHER" id="PTHR47829:SF1">
    <property type="entry name" value="HAD FAMILY PHOSPHATASE"/>
    <property type="match status" value="1"/>
</dbReference>
<dbReference type="SFLD" id="SFLDG01129">
    <property type="entry name" value="C1.5:_HAD__Beta-PGM__Phosphata"/>
    <property type="match status" value="1"/>
</dbReference>
<keyword evidence="1" id="KW-0378">Hydrolase</keyword>
<dbReference type="RefSeq" id="WP_378256911.1">
    <property type="nucleotide sequence ID" value="NZ_JBHSJV010000001.1"/>
</dbReference>
<comment type="caution">
    <text evidence="1">The sequence shown here is derived from an EMBL/GenBank/DDBJ whole genome shotgun (WGS) entry which is preliminary data.</text>
</comment>
<dbReference type="Pfam" id="PF00702">
    <property type="entry name" value="Hydrolase"/>
    <property type="match status" value="1"/>
</dbReference>
<dbReference type="InterPro" id="IPR023198">
    <property type="entry name" value="PGP-like_dom2"/>
</dbReference>
<keyword evidence="2" id="KW-1185">Reference proteome</keyword>
<reference evidence="2" key="1">
    <citation type="journal article" date="2019" name="Int. J. Syst. Evol. Microbiol.">
        <title>The Global Catalogue of Microorganisms (GCM) 10K type strain sequencing project: providing services to taxonomists for standard genome sequencing and annotation.</title>
        <authorList>
            <consortium name="The Broad Institute Genomics Platform"/>
            <consortium name="The Broad Institute Genome Sequencing Center for Infectious Disease"/>
            <person name="Wu L."/>
            <person name="Ma J."/>
        </authorList>
    </citation>
    <scope>NUCLEOTIDE SEQUENCE [LARGE SCALE GENOMIC DNA]</scope>
    <source>
        <strain evidence="2">KCTC 42423</strain>
    </source>
</reference>
<evidence type="ECO:0000313" key="1">
    <source>
        <dbReference type="EMBL" id="MFD2591407.1"/>
    </source>
</evidence>
<dbReference type="InterPro" id="IPR052898">
    <property type="entry name" value="ACAD10-like"/>
</dbReference>
<dbReference type="EMBL" id="JBHULX010000021">
    <property type="protein sequence ID" value="MFD2591407.1"/>
    <property type="molecule type" value="Genomic_DNA"/>
</dbReference>
<dbReference type="InterPro" id="IPR006439">
    <property type="entry name" value="HAD-SF_hydro_IA"/>
</dbReference>
<dbReference type="Gene3D" id="3.40.50.1000">
    <property type="entry name" value="HAD superfamily/HAD-like"/>
    <property type="match status" value="1"/>
</dbReference>
<dbReference type="PRINTS" id="PR00413">
    <property type="entry name" value="HADHALOGNASE"/>
</dbReference>
<dbReference type="SUPFAM" id="SSF56784">
    <property type="entry name" value="HAD-like"/>
    <property type="match status" value="1"/>
</dbReference>